<organism evidence="9 10">
    <name type="scientific">Desmophyllum pertusum</name>
    <dbReference type="NCBI Taxonomy" id="174260"/>
    <lineage>
        <taxon>Eukaryota</taxon>
        <taxon>Metazoa</taxon>
        <taxon>Cnidaria</taxon>
        <taxon>Anthozoa</taxon>
        <taxon>Hexacorallia</taxon>
        <taxon>Scleractinia</taxon>
        <taxon>Caryophylliina</taxon>
        <taxon>Caryophylliidae</taxon>
        <taxon>Desmophyllum</taxon>
    </lineage>
</organism>
<gene>
    <name evidence="9" type="ORF">OS493_020373</name>
</gene>
<protein>
    <recommendedName>
        <fullName evidence="8">MARVEL domain-containing protein</fullName>
    </recommendedName>
</protein>
<evidence type="ECO:0000256" key="2">
    <source>
        <dbReference type="ARBA" id="ARBA00022692"/>
    </source>
</evidence>
<evidence type="ECO:0000256" key="6">
    <source>
        <dbReference type="SAM" id="MobiDB-lite"/>
    </source>
</evidence>
<keyword evidence="3 7" id="KW-1133">Transmembrane helix</keyword>
<dbReference type="OrthoDB" id="5975780at2759"/>
<evidence type="ECO:0000313" key="10">
    <source>
        <dbReference type="Proteomes" id="UP001163046"/>
    </source>
</evidence>
<accession>A0A9W9ZN69</accession>
<evidence type="ECO:0000256" key="1">
    <source>
        <dbReference type="ARBA" id="ARBA00004141"/>
    </source>
</evidence>
<comment type="caution">
    <text evidence="9">The sequence shown here is derived from an EMBL/GenBank/DDBJ whole genome shotgun (WGS) entry which is preliminary data.</text>
</comment>
<feature type="domain" description="MARVEL" evidence="8">
    <location>
        <begin position="27"/>
        <end position="156"/>
    </location>
</feature>
<evidence type="ECO:0000256" key="4">
    <source>
        <dbReference type="ARBA" id="ARBA00023136"/>
    </source>
</evidence>
<dbReference type="PANTHER" id="PTHR22776">
    <property type="entry name" value="MARVEL-CONTAINING POTENTIAL LIPID RAFT-ASSOCIATED PROTEIN"/>
    <property type="match status" value="1"/>
</dbReference>
<feature type="transmembrane region" description="Helical" evidence="7">
    <location>
        <begin position="37"/>
        <end position="57"/>
    </location>
</feature>
<keyword evidence="4 5" id="KW-0472">Membrane</keyword>
<evidence type="ECO:0000313" key="9">
    <source>
        <dbReference type="EMBL" id="KAJ7384781.1"/>
    </source>
</evidence>
<dbReference type="Proteomes" id="UP001163046">
    <property type="component" value="Unassembled WGS sequence"/>
</dbReference>
<dbReference type="AlphaFoldDB" id="A0A9W9ZN69"/>
<comment type="subcellular location">
    <subcellularLocation>
        <location evidence="1">Membrane</location>
        <topology evidence="1">Multi-pass membrane protein</topology>
    </subcellularLocation>
</comment>
<dbReference type="InterPro" id="IPR050578">
    <property type="entry name" value="MARVEL-CKLF_proteins"/>
</dbReference>
<evidence type="ECO:0000256" key="3">
    <source>
        <dbReference type="ARBA" id="ARBA00022989"/>
    </source>
</evidence>
<feature type="region of interest" description="Disordered" evidence="6">
    <location>
        <begin position="165"/>
        <end position="185"/>
    </location>
</feature>
<keyword evidence="2 5" id="KW-0812">Transmembrane</keyword>
<name>A0A9W9ZN69_9CNID</name>
<keyword evidence="10" id="KW-1185">Reference proteome</keyword>
<dbReference type="GO" id="GO:0016020">
    <property type="term" value="C:membrane"/>
    <property type="evidence" value="ECO:0007669"/>
    <property type="project" value="UniProtKB-SubCell"/>
</dbReference>
<evidence type="ECO:0000256" key="7">
    <source>
        <dbReference type="SAM" id="Phobius"/>
    </source>
</evidence>
<evidence type="ECO:0000256" key="5">
    <source>
        <dbReference type="PROSITE-ProRule" id="PRU00581"/>
    </source>
</evidence>
<reference evidence="9" key="1">
    <citation type="submission" date="2023-01" db="EMBL/GenBank/DDBJ databases">
        <title>Genome assembly of the deep-sea coral Lophelia pertusa.</title>
        <authorList>
            <person name="Herrera S."/>
            <person name="Cordes E."/>
        </authorList>
    </citation>
    <scope>NUCLEOTIDE SEQUENCE</scope>
    <source>
        <strain evidence="9">USNM1676648</strain>
        <tissue evidence="9">Polyp</tissue>
    </source>
</reference>
<proteinExistence type="predicted"/>
<feature type="transmembrane region" description="Helical" evidence="7">
    <location>
        <begin position="93"/>
        <end position="120"/>
    </location>
</feature>
<dbReference type="PROSITE" id="PS51225">
    <property type="entry name" value="MARVEL"/>
    <property type="match status" value="1"/>
</dbReference>
<feature type="transmembrane region" description="Helical" evidence="7">
    <location>
        <begin position="63"/>
        <end position="81"/>
    </location>
</feature>
<feature type="transmembrane region" description="Helical" evidence="7">
    <location>
        <begin position="132"/>
        <end position="155"/>
    </location>
</feature>
<sequence length="185" mass="20583">MADEEGATTTTTTTRKCSCSCCDCLWVVTTIEGWLKLVQAIMTFLTFVIVSSFPGSFRAEYEYLIFVATTAFIFVILHMILRMTHLFEKLPPALTQPLLGMICCFLAALALLIGSAVVFAKGKDYNVASLEASGICGFISTVLFFCEGVYFAILYRHAPKRRAEEKRPEESIQADDFVQPTKPAY</sequence>
<dbReference type="InterPro" id="IPR008253">
    <property type="entry name" value="Marvel"/>
</dbReference>
<dbReference type="PANTHER" id="PTHR22776:SF49">
    <property type="entry name" value="MARVEL DOMAIN-CONTAINING PROTEIN"/>
    <property type="match status" value="1"/>
</dbReference>
<dbReference type="EMBL" id="MU825885">
    <property type="protein sequence ID" value="KAJ7384781.1"/>
    <property type="molecule type" value="Genomic_DNA"/>
</dbReference>
<dbReference type="Pfam" id="PF01284">
    <property type="entry name" value="MARVEL"/>
    <property type="match status" value="1"/>
</dbReference>
<evidence type="ECO:0000259" key="8">
    <source>
        <dbReference type="PROSITE" id="PS51225"/>
    </source>
</evidence>